<reference evidence="1 2" key="1">
    <citation type="journal article" date="2011" name="Science">
        <title>The ecoresponsive genome of Daphnia pulex.</title>
        <authorList>
            <person name="Colbourne J.K."/>
            <person name="Pfrender M.E."/>
            <person name="Gilbert D."/>
            <person name="Thomas W.K."/>
            <person name="Tucker A."/>
            <person name="Oakley T.H."/>
            <person name="Tokishita S."/>
            <person name="Aerts A."/>
            <person name="Arnold G.J."/>
            <person name="Basu M.K."/>
            <person name="Bauer D.J."/>
            <person name="Caceres C.E."/>
            <person name="Carmel L."/>
            <person name="Casola C."/>
            <person name="Choi J.H."/>
            <person name="Detter J.C."/>
            <person name="Dong Q."/>
            <person name="Dusheyko S."/>
            <person name="Eads B.D."/>
            <person name="Frohlich T."/>
            <person name="Geiler-Samerotte K.A."/>
            <person name="Gerlach D."/>
            <person name="Hatcher P."/>
            <person name="Jogdeo S."/>
            <person name="Krijgsveld J."/>
            <person name="Kriventseva E.V."/>
            <person name="Kultz D."/>
            <person name="Laforsch C."/>
            <person name="Lindquist E."/>
            <person name="Lopez J."/>
            <person name="Manak J.R."/>
            <person name="Muller J."/>
            <person name="Pangilinan J."/>
            <person name="Patwardhan R.P."/>
            <person name="Pitluck S."/>
            <person name="Pritham E.J."/>
            <person name="Rechtsteiner A."/>
            <person name="Rho M."/>
            <person name="Rogozin I.B."/>
            <person name="Sakarya O."/>
            <person name="Salamov A."/>
            <person name="Schaack S."/>
            <person name="Shapiro H."/>
            <person name="Shiga Y."/>
            <person name="Skalitzky C."/>
            <person name="Smith Z."/>
            <person name="Souvorov A."/>
            <person name="Sung W."/>
            <person name="Tang Z."/>
            <person name="Tsuchiya D."/>
            <person name="Tu H."/>
            <person name="Vos H."/>
            <person name="Wang M."/>
            <person name="Wolf Y.I."/>
            <person name="Yamagata H."/>
            <person name="Yamada T."/>
            <person name="Ye Y."/>
            <person name="Shaw J.R."/>
            <person name="Andrews J."/>
            <person name="Crease T.J."/>
            <person name="Tang H."/>
            <person name="Lucas S.M."/>
            <person name="Robertson H.M."/>
            <person name="Bork P."/>
            <person name="Koonin E.V."/>
            <person name="Zdobnov E.M."/>
            <person name="Grigoriev I.V."/>
            <person name="Lynch M."/>
            <person name="Boore J.L."/>
        </authorList>
    </citation>
    <scope>NUCLEOTIDE SEQUENCE [LARGE SCALE GENOMIC DNA]</scope>
</reference>
<evidence type="ECO:0000313" key="2">
    <source>
        <dbReference type="Proteomes" id="UP000000305"/>
    </source>
</evidence>
<accession>E9G5M0</accession>
<dbReference type="KEGG" id="dpx:DAPPUDRAFT_237692"/>
<protein>
    <submittedName>
        <fullName evidence="1">Uncharacterized protein</fullName>
    </submittedName>
</protein>
<evidence type="ECO:0000313" key="1">
    <source>
        <dbReference type="EMBL" id="EFX85226.1"/>
    </source>
</evidence>
<proteinExistence type="predicted"/>
<dbReference type="InParanoid" id="E9G5M0"/>
<dbReference type="AlphaFoldDB" id="E9G5M0"/>
<organism evidence="1 2">
    <name type="scientific">Daphnia pulex</name>
    <name type="common">Water flea</name>
    <dbReference type="NCBI Taxonomy" id="6669"/>
    <lineage>
        <taxon>Eukaryota</taxon>
        <taxon>Metazoa</taxon>
        <taxon>Ecdysozoa</taxon>
        <taxon>Arthropoda</taxon>
        <taxon>Crustacea</taxon>
        <taxon>Branchiopoda</taxon>
        <taxon>Diplostraca</taxon>
        <taxon>Cladocera</taxon>
        <taxon>Anomopoda</taxon>
        <taxon>Daphniidae</taxon>
        <taxon>Daphnia</taxon>
    </lineage>
</organism>
<name>E9G5M0_DAPPU</name>
<sequence length="62" mass="7276">MSSADKQNNAVRLEKLYRCRSSYGSLVYTRNDCRSDLYLKTLSVDSNQEETCPPHWHLRLLI</sequence>
<keyword evidence="2" id="KW-1185">Reference proteome</keyword>
<dbReference type="HOGENOM" id="CLU_2906302_0_0_1"/>
<dbReference type="Proteomes" id="UP000000305">
    <property type="component" value="Unassembled WGS sequence"/>
</dbReference>
<dbReference type="EMBL" id="GL732532">
    <property type="protein sequence ID" value="EFX85226.1"/>
    <property type="molecule type" value="Genomic_DNA"/>
</dbReference>
<gene>
    <name evidence="1" type="ORF">DAPPUDRAFT_237692</name>
</gene>